<dbReference type="PANTHER" id="PTHR48103:SF2">
    <property type="entry name" value="MIDASIN"/>
    <property type="match status" value="1"/>
</dbReference>
<dbReference type="InParanoid" id="T1G4T2"/>
<sequence length="174" mass="20288">MDQPTNQLTIQPINQPNNQPINQPINQPTNQPTQQDASDWQSLWYTYESRTSHLAQDLCEQLRLILEPTQAAKLKGDYRTGKRISMRKVIQYIASQFRKDKIWLRRSKLSKRRYTVMVAVDDSSSITFNDSKEVGRGIMILEMLLMMMVMVVMMVVVMMMKTAVVSCRKEVREN</sequence>
<dbReference type="GO" id="GO:0005524">
    <property type="term" value="F:ATP binding"/>
    <property type="evidence" value="ECO:0007669"/>
    <property type="project" value="UniProtKB-KW"/>
</dbReference>
<evidence type="ECO:0000256" key="2">
    <source>
        <dbReference type="ARBA" id="ARBA00022737"/>
    </source>
</evidence>
<keyword evidence="1" id="KW-0732">Signal</keyword>
<keyword evidence="3" id="KW-0547">Nucleotide-binding</keyword>
<dbReference type="GeneID" id="20216080"/>
<keyword evidence="6" id="KW-0812">Transmembrane</keyword>
<evidence type="ECO:0000256" key="5">
    <source>
        <dbReference type="SAM" id="MobiDB-lite"/>
    </source>
</evidence>
<gene>
    <name evidence="8" type="primary">20216080</name>
    <name evidence="7" type="ORF">HELRODRAFT_82522</name>
</gene>
<evidence type="ECO:0000313" key="9">
    <source>
        <dbReference type="Proteomes" id="UP000015101"/>
    </source>
</evidence>
<evidence type="ECO:0000256" key="3">
    <source>
        <dbReference type="ARBA" id="ARBA00022741"/>
    </source>
</evidence>
<dbReference type="OrthoDB" id="422220at2759"/>
<protein>
    <submittedName>
        <fullName evidence="7 8">Uncharacterized protein</fullName>
    </submittedName>
</protein>
<accession>T1G4T2</accession>
<keyword evidence="2" id="KW-0677">Repeat</keyword>
<feature type="compositionally biased region" description="Low complexity" evidence="5">
    <location>
        <begin position="9"/>
        <end position="35"/>
    </location>
</feature>
<dbReference type="STRING" id="6412.T1G4T2"/>
<dbReference type="EMBL" id="KB096864">
    <property type="protein sequence ID" value="ESO00907.1"/>
    <property type="molecule type" value="Genomic_DNA"/>
</dbReference>
<dbReference type="Proteomes" id="UP000015101">
    <property type="component" value="Unassembled WGS sequence"/>
</dbReference>
<feature type="region of interest" description="Disordered" evidence="5">
    <location>
        <begin position="1"/>
        <end position="35"/>
    </location>
</feature>
<evidence type="ECO:0000256" key="4">
    <source>
        <dbReference type="ARBA" id="ARBA00022840"/>
    </source>
</evidence>
<dbReference type="InterPro" id="IPR006970">
    <property type="entry name" value="PT"/>
</dbReference>
<keyword evidence="6" id="KW-1133">Transmembrane helix</keyword>
<evidence type="ECO:0000256" key="1">
    <source>
        <dbReference type="ARBA" id="ARBA00022729"/>
    </source>
</evidence>
<feature type="transmembrane region" description="Helical" evidence="6">
    <location>
        <begin position="138"/>
        <end position="160"/>
    </location>
</feature>
<dbReference type="EMBL" id="AMQM01005256">
    <property type="status" value="NOT_ANNOTATED_CDS"/>
    <property type="molecule type" value="Genomic_DNA"/>
</dbReference>
<evidence type="ECO:0000256" key="6">
    <source>
        <dbReference type="SAM" id="Phobius"/>
    </source>
</evidence>
<name>T1G4T2_HELRO</name>
<proteinExistence type="predicted"/>
<dbReference type="EnsemblMetazoa" id="HelroT82522">
    <property type="protein sequence ID" value="HelroP82522"/>
    <property type="gene ID" value="HelroG82522"/>
</dbReference>
<dbReference type="HOGENOM" id="CLU_1541795_0_0_1"/>
<dbReference type="Pfam" id="PF04886">
    <property type="entry name" value="PT"/>
    <property type="match status" value="1"/>
</dbReference>
<reference evidence="8" key="3">
    <citation type="submission" date="2015-06" db="UniProtKB">
        <authorList>
            <consortium name="EnsemblMetazoa"/>
        </authorList>
    </citation>
    <scope>IDENTIFICATION</scope>
</reference>
<evidence type="ECO:0000313" key="7">
    <source>
        <dbReference type="EMBL" id="ESO00907.1"/>
    </source>
</evidence>
<evidence type="ECO:0000313" key="8">
    <source>
        <dbReference type="EnsemblMetazoa" id="HelroP82522"/>
    </source>
</evidence>
<dbReference type="CTD" id="20216080"/>
<organism evidence="8 9">
    <name type="scientific">Helobdella robusta</name>
    <name type="common">Californian leech</name>
    <dbReference type="NCBI Taxonomy" id="6412"/>
    <lineage>
        <taxon>Eukaryota</taxon>
        <taxon>Metazoa</taxon>
        <taxon>Spiralia</taxon>
        <taxon>Lophotrochozoa</taxon>
        <taxon>Annelida</taxon>
        <taxon>Clitellata</taxon>
        <taxon>Hirudinea</taxon>
        <taxon>Rhynchobdellida</taxon>
        <taxon>Glossiphoniidae</taxon>
        <taxon>Helobdella</taxon>
    </lineage>
</organism>
<reference evidence="9" key="1">
    <citation type="submission" date="2012-12" db="EMBL/GenBank/DDBJ databases">
        <authorList>
            <person name="Hellsten U."/>
            <person name="Grimwood J."/>
            <person name="Chapman J.A."/>
            <person name="Shapiro H."/>
            <person name="Aerts A."/>
            <person name="Otillar R.P."/>
            <person name="Terry A.Y."/>
            <person name="Boore J.L."/>
            <person name="Simakov O."/>
            <person name="Marletaz F."/>
            <person name="Cho S.-J."/>
            <person name="Edsinger-Gonzales E."/>
            <person name="Havlak P."/>
            <person name="Kuo D.-H."/>
            <person name="Larsson T."/>
            <person name="Lv J."/>
            <person name="Arendt D."/>
            <person name="Savage R."/>
            <person name="Osoegawa K."/>
            <person name="de Jong P."/>
            <person name="Lindberg D.R."/>
            <person name="Seaver E.C."/>
            <person name="Weisblat D.A."/>
            <person name="Putnam N.H."/>
            <person name="Grigoriev I.V."/>
            <person name="Rokhsar D.S."/>
        </authorList>
    </citation>
    <scope>NUCLEOTIDE SEQUENCE</scope>
</reference>
<dbReference type="eggNOG" id="KOG1808">
    <property type="taxonomic scope" value="Eukaryota"/>
</dbReference>
<dbReference type="KEGG" id="hro:HELRODRAFT_82522"/>
<reference evidence="7 9" key="2">
    <citation type="journal article" date="2013" name="Nature">
        <title>Insights into bilaterian evolution from three spiralian genomes.</title>
        <authorList>
            <person name="Simakov O."/>
            <person name="Marletaz F."/>
            <person name="Cho S.J."/>
            <person name="Edsinger-Gonzales E."/>
            <person name="Havlak P."/>
            <person name="Hellsten U."/>
            <person name="Kuo D.H."/>
            <person name="Larsson T."/>
            <person name="Lv J."/>
            <person name="Arendt D."/>
            <person name="Savage R."/>
            <person name="Osoegawa K."/>
            <person name="de Jong P."/>
            <person name="Grimwood J."/>
            <person name="Chapman J.A."/>
            <person name="Shapiro H."/>
            <person name="Aerts A."/>
            <person name="Otillar R.P."/>
            <person name="Terry A.Y."/>
            <person name="Boore J.L."/>
            <person name="Grigoriev I.V."/>
            <person name="Lindberg D.R."/>
            <person name="Seaver E.C."/>
            <person name="Weisblat D.A."/>
            <person name="Putnam N.H."/>
            <person name="Rokhsar D.S."/>
        </authorList>
    </citation>
    <scope>NUCLEOTIDE SEQUENCE</scope>
</reference>
<keyword evidence="6" id="KW-0472">Membrane</keyword>
<dbReference type="AlphaFoldDB" id="T1G4T2"/>
<keyword evidence="9" id="KW-1185">Reference proteome</keyword>
<dbReference type="RefSeq" id="XP_009021078.1">
    <property type="nucleotide sequence ID" value="XM_009022830.1"/>
</dbReference>
<keyword evidence="4" id="KW-0067">ATP-binding</keyword>
<dbReference type="PANTHER" id="PTHR48103">
    <property type="entry name" value="MIDASIN-RELATED"/>
    <property type="match status" value="1"/>
</dbReference>